<evidence type="ECO:0000256" key="1">
    <source>
        <dbReference type="ARBA" id="ARBA00008520"/>
    </source>
</evidence>
<dbReference type="EMBL" id="JAFEJT020000049">
    <property type="protein sequence ID" value="MCH9276656.1"/>
    <property type="molecule type" value="Genomic_DNA"/>
</dbReference>
<dbReference type="Pfam" id="PF01547">
    <property type="entry name" value="SBP_bac_1"/>
    <property type="match status" value="1"/>
</dbReference>
<reference evidence="5 6" key="1">
    <citation type="journal article" date="2021" name="Environ. Microbiol.">
        <title>Genetic insights into the dark matter of the mammalian gut microbiota through targeted genome reconstruction.</title>
        <authorList>
            <person name="Lugli G.A."/>
            <person name="Alessandri G."/>
            <person name="Milani C."/>
            <person name="Viappiani A."/>
            <person name="Fontana F."/>
            <person name="Tarracchini C."/>
            <person name="Mancabelli L."/>
            <person name="Argentini C."/>
            <person name="Ruiz L."/>
            <person name="Margolles A."/>
            <person name="van Sinderen D."/>
            <person name="Turroni F."/>
            <person name="Ventura M."/>
        </authorList>
    </citation>
    <scope>NUCLEOTIDE SEQUENCE [LARGE SCALE GENOMIC DNA]</scope>
    <source>
        <strain evidence="5 6">MA1</strain>
    </source>
</reference>
<keyword evidence="6" id="KW-1185">Reference proteome</keyword>
<sequence length="434" mass="46657">MRKTWRTALVAAATSFIVALSGCSMGAPTGSSQSTEKPKEITVWLMAGDLSDDGVKAINDEFTKETGVKVNLQTQEWGDIVTKVTTALSTSTPPDLIDMGNTQVAGFAASGGLMDLTSKKDELANGKTWLKGLEDPATVDGKLYAVPFFGASRVVIYNKKMWADAGITAAPTTFDELEADLDKVAAQHKGEKDFAPFYMPGKYWYAALQFIWGAGGDIAKKEGGTWKGSASDAKTLQGIKEWKAFQNKYSTEASRSLDEGDQPTLNQVLGAGKASAILNNSVETVAKNSDGMTVDDFGTFAMPAPEGGTQPSMIAGSDWGIAAKSKNQEYAYKWLKIATSDDIQEKYVYGSTGWLPNSTELVQKIMNSSDFPEYKKGFFEAALNSKATPNSPNWTTIEGDQSINELFGTIATGNESVEAAAKDFDQHADEVFAK</sequence>
<name>A0ABS9VXM3_9BIFI</name>
<dbReference type="PANTHER" id="PTHR30061:SF50">
    <property type="entry name" value="MALTOSE_MALTODEXTRIN-BINDING PERIPLASMIC PROTEIN"/>
    <property type="match status" value="1"/>
</dbReference>
<keyword evidence="2" id="KW-0813">Transport</keyword>
<dbReference type="PANTHER" id="PTHR30061">
    <property type="entry name" value="MALTOSE-BINDING PERIPLASMIC PROTEIN"/>
    <property type="match status" value="1"/>
</dbReference>
<evidence type="ECO:0000256" key="2">
    <source>
        <dbReference type="ARBA" id="ARBA00022448"/>
    </source>
</evidence>
<dbReference type="PROSITE" id="PS51257">
    <property type="entry name" value="PROKAR_LIPOPROTEIN"/>
    <property type="match status" value="1"/>
</dbReference>
<organism evidence="5 6">
    <name type="scientific">Bifidobacterium amazonense</name>
    <dbReference type="NCBI Taxonomy" id="2809027"/>
    <lineage>
        <taxon>Bacteria</taxon>
        <taxon>Bacillati</taxon>
        <taxon>Actinomycetota</taxon>
        <taxon>Actinomycetes</taxon>
        <taxon>Bifidobacteriales</taxon>
        <taxon>Bifidobacteriaceae</taxon>
        <taxon>Bifidobacterium</taxon>
    </lineage>
</organism>
<dbReference type="RefSeq" id="WP_241514363.1">
    <property type="nucleotide sequence ID" value="NZ_JAFEJT020000049.1"/>
</dbReference>
<dbReference type="InterPro" id="IPR006059">
    <property type="entry name" value="SBP"/>
</dbReference>
<dbReference type="Proteomes" id="UP000710815">
    <property type="component" value="Unassembled WGS sequence"/>
</dbReference>
<feature type="chain" id="PRO_5045523311" evidence="4">
    <location>
        <begin position="27"/>
        <end position="434"/>
    </location>
</feature>
<proteinExistence type="inferred from homology"/>
<evidence type="ECO:0000256" key="4">
    <source>
        <dbReference type="SAM" id="SignalP"/>
    </source>
</evidence>
<comment type="caution">
    <text evidence="5">The sequence shown here is derived from an EMBL/GenBank/DDBJ whole genome shotgun (WGS) entry which is preliminary data.</text>
</comment>
<keyword evidence="3 4" id="KW-0732">Signal</keyword>
<dbReference type="SUPFAM" id="SSF53850">
    <property type="entry name" value="Periplasmic binding protein-like II"/>
    <property type="match status" value="1"/>
</dbReference>
<reference evidence="5 6" key="2">
    <citation type="journal article" date="2021" name="Syst. Appl. Microbiol.">
        <title>Phylogenetic classification of ten novel species belonging to the genus Bifidobacterium comprising B. phasiani sp. nov., B. pongonis sp. nov., B. saguinibicoloris sp. nov., B. colobi sp. nov., B. simiiventris sp. nov., B. santillanense sp. nov., B. miconis sp. nov., B. amazonense sp. nov., B. pluvialisilvae sp. nov., and B. miconisargentati sp. nov.</title>
        <authorList>
            <person name="Lugli G.A."/>
            <person name="Calvete-Torre I."/>
            <person name="Alessandri G."/>
            <person name="Milani C."/>
            <person name="Turroni F."/>
            <person name="Laiolo P."/>
            <person name="Ossiprandi M.C."/>
            <person name="Margolles A."/>
            <person name="Ruiz L."/>
            <person name="Ventura M."/>
        </authorList>
    </citation>
    <scope>NUCLEOTIDE SEQUENCE [LARGE SCALE GENOMIC DNA]</scope>
    <source>
        <strain evidence="5 6">MA1</strain>
    </source>
</reference>
<evidence type="ECO:0000313" key="6">
    <source>
        <dbReference type="Proteomes" id="UP000710815"/>
    </source>
</evidence>
<evidence type="ECO:0000313" key="5">
    <source>
        <dbReference type="EMBL" id="MCH9276656.1"/>
    </source>
</evidence>
<feature type="signal peptide" evidence="4">
    <location>
        <begin position="1"/>
        <end position="26"/>
    </location>
</feature>
<protein>
    <submittedName>
        <fullName evidence="5">Extracellular solute-binding protein</fullName>
    </submittedName>
</protein>
<gene>
    <name evidence="5" type="ORF">JS533_010305</name>
</gene>
<dbReference type="Gene3D" id="3.40.190.10">
    <property type="entry name" value="Periplasmic binding protein-like II"/>
    <property type="match status" value="2"/>
</dbReference>
<accession>A0ABS9VXM3</accession>
<dbReference type="CDD" id="cd14747">
    <property type="entry name" value="PBP2_MalE"/>
    <property type="match status" value="1"/>
</dbReference>
<comment type="similarity">
    <text evidence="1">Belongs to the bacterial solute-binding protein 1 family.</text>
</comment>
<evidence type="ECO:0000256" key="3">
    <source>
        <dbReference type="ARBA" id="ARBA00022729"/>
    </source>
</evidence>